<keyword evidence="6 9" id="KW-0812">Transmembrane</keyword>
<dbReference type="PANTHER" id="PTHR30183">
    <property type="entry name" value="MOLYBDENUM TRANSPORT SYSTEM PERMEASE PROTEIN MODB"/>
    <property type="match status" value="1"/>
</dbReference>
<dbReference type="AlphaFoldDB" id="A0A2T5G5J2"/>
<evidence type="ECO:0000259" key="11">
    <source>
        <dbReference type="PROSITE" id="PS50928"/>
    </source>
</evidence>
<dbReference type="PANTHER" id="PTHR30183:SF3">
    <property type="entry name" value="MOLYBDENUM TRANSPORT SYSTEM PERMEASE PROTEIN MODB"/>
    <property type="match status" value="1"/>
</dbReference>
<dbReference type="Pfam" id="PF00528">
    <property type="entry name" value="BPD_transp_1"/>
    <property type="match status" value="1"/>
</dbReference>
<comment type="similarity">
    <text evidence="2 10">Belongs to the binding-protein-dependent transport system permease family. CysTW subfamily.</text>
</comment>
<evidence type="ECO:0000256" key="3">
    <source>
        <dbReference type="ARBA" id="ARBA00022448"/>
    </source>
</evidence>
<feature type="transmembrane region" description="Helical" evidence="9">
    <location>
        <begin position="168"/>
        <end position="187"/>
    </location>
</feature>
<evidence type="ECO:0000256" key="2">
    <source>
        <dbReference type="ARBA" id="ARBA00007069"/>
    </source>
</evidence>
<evidence type="ECO:0000256" key="8">
    <source>
        <dbReference type="ARBA" id="ARBA00023136"/>
    </source>
</evidence>
<evidence type="ECO:0000256" key="5">
    <source>
        <dbReference type="ARBA" id="ARBA00022505"/>
    </source>
</evidence>
<dbReference type="PROSITE" id="PS50928">
    <property type="entry name" value="ABC_TM1"/>
    <property type="match status" value="1"/>
</dbReference>
<evidence type="ECO:0000256" key="1">
    <source>
        <dbReference type="ARBA" id="ARBA00004651"/>
    </source>
</evidence>
<feature type="transmembrane region" description="Helical" evidence="9">
    <location>
        <begin position="88"/>
        <end position="113"/>
    </location>
</feature>
<feature type="transmembrane region" description="Helical" evidence="9">
    <location>
        <begin position="194"/>
        <end position="216"/>
    </location>
</feature>
<name>A0A2T5G5J2_9BACL</name>
<evidence type="ECO:0000313" key="12">
    <source>
        <dbReference type="EMBL" id="PTQ51457.1"/>
    </source>
</evidence>
<dbReference type="Gene3D" id="1.10.3720.10">
    <property type="entry name" value="MetI-like"/>
    <property type="match status" value="1"/>
</dbReference>
<dbReference type="InterPro" id="IPR000515">
    <property type="entry name" value="MetI-like"/>
</dbReference>
<comment type="subcellular location">
    <subcellularLocation>
        <location evidence="1 9">Cell membrane</location>
        <topology evidence="1 9">Multi-pass membrane protein</topology>
    </subcellularLocation>
</comment>
<evidence type="ECO:0000256" key="7">
    <source>
        <dbReference type="ARBA" id="ARBA00022989"/>
    </source>
</evidence>
<evidence type="ECO:0000256" key="4">
    <source>
        <dbReference type="ARBA" id="ARBA00022475"/>
    </source>
</evidence>
<evidence type="ECO:0000256" key="10">
    <source>
        <dbReference type="RuleBase" id="RU365097"/>
    </source>
</evidence>
<dbReference type="InterPro" id="IPR011867">
    <property type="entry name" value="ModB_ABC"/>
</dbReference>
<feature type="domain" description="ABC transmembrane type-1" evidence="11">
    <location>
        <begin position="9"/>
        <end position="211"/>
    </location>
</feature>
<accession>A0A2T5G5J2</accession>
<keyword evidence="7 9" id="KW-1133">Transmembrane helix</keyword>
<keyword evidence="3 9" id="KW-0813">Transport</keyword>
<keyword evidence="5 10" id="KW-0500">Molybdenum</keyword>
<feature type="transmembrane region" description="Helical" evidence="9">
    <location>
        <begin position="133"/>
        <end position="156"/>
    </location>
</feature>
<comment type="function">
    <text evidence="10">Part of the binding-protein-dependent transport system for molybdenum; probably responsible for the translocation of the substrate across the membrane.</text>
</comment>
<evidence type="ECO:0000256" key="9">
    <source>
        <dbReference type="RuleBase" id="RU363032"/>
    </source>
</evidence>
<keyword evidence="8 9" id="KW-0472">Membrane</keyword>
<proteinExistence type="inferred from homology"/>
<dbReference type="InterPro" id="IPR035906">
    <property type="entry name" value="MetI-like_sf"/>
</dbReference>
<organism evidence="12 13">
    <name type="scientific">Brockia lithotrophica</name>
    <dbReference type="NCBI Taxonomy" id="933949"/>
    <lineage>
        <taxon>Bacteria</taxon>
        <taxon>Bacillati</taxon>
        <taxon>Bacillota</taxon>
        <taxon>Bacilli</taxon>
        <taxon>Bacillales</taxon>
        <taxon>Bacillales Family X. Incertae Sedis</taxon>
        <taxon>Brockia</taxon>
    </lineage>
</organism>
<dbReference type="GO" id="GO:0005886">
    <property type="term" value="C:plasma membrane"/>
    <property type="evidence" value="ECO:0007669"/>
    <property type="project" value="UniProtKB-SubCell"/>
</dbReference>
<evidence type="ECO:0000313" key="13">
    <source>
        <dbReference type="Proteomes" id="UP000244016"/>
    </source>
</evidence>
<dbReference type="GO" id="GO:0015098">
    <property type="term" value="F:molybdate ion transmembrane transporter activity"/>
    <property type="evidence" value="ECO:0007669"/>
    <property type="project" value="UniProtKB-UniRule"/>
</dbReference>
<dbReference type="EMBL" id="PEBW01000005">
    <property type="protein sequence ID" value="PTQ51457.1"/>
    <property type="molecule type" value="Genomic_DNA"/>
</dbReference>
<gene>
    <name evidence="12" type="ORF">BLITH_1534</name>
</gene>
<protein>
    <recommendedName>
        <fullName evidence="10">Molybdenum transport system permease</fullName>
    </recommendedName>
</protein>
<feature type="transmembrane region" description="Helical" evidence="9">
    <location>
        <begin position="15"/>
        <end position="35"/>
    </location>
</feature>
<comment type="caution">
    <text evidence="12">The sequence shown here is derived from an EMBL/GenBank/DDBJ whole genome shotgun (WGS) entry which is preliminary data.</text>
</comment>
<dbReference type="CDD" id="cd06261">
    <property type="entry name" value="TM_PBP2"/>
    <property type="match status" value="1"/>
</dbReference>
<keyword evidence="4 10" id="KW-1003">Cell membrane</keyword>
<dbReference type="NCBIfam" id="TIGR02141">
    <property type="entry name" value="modB_ABC"/>
    <property type="match status" value="1"/>
</dbReference>
<evidence type="ECO:0000256" key="6">
    <source>
        <dbReference type="ARBA" id="ARBA00022692"/>
    </source>
</evidence>
<feature type="transmembrane region" description="Helical" evidence="9">
    <location>
        <begin position="47"/>
        <end position="68"/>
    </location>
</feature>
<reference evidence="12 13" key="1">
    <citation type="submission" date="2017-08" db="EMBL/GenBank/DDBJ databases">
        <title>Burning lignite coal seam in the remote Altai Mountains harbors a hydrogen-driven thermophilic microbial community.</title>
        <authorList>
            <person name="Kadnikov V.V."/>
            <person name="Mardanov A.V."/>
            <person name="Ivasenko D."/>
            <person name="Beletsky A.V."/>
            <person name="Karnachuk O.V."/>
            <person name="Ravin N.V."/>
        </authorList>
    </citation>
    <scope>NUCLEOTIDE SEQUENCE [LARGE SCALE GENOMIC DNA]</scope>
    <source>
        <strain evidence="12">AL31</strain>
    </source>
</reference>
<dbReference type="SUPFAM" id="SSF161098">
    <property type="entry name" value="MetI-like"/>
    <property type="match status" value="1"/>
</dbReference>
<dbReference type="Proteomes" id="UP000244016">
    <property type="component" value="Unassembled WGS sequence"/>
</dbReference>
<sequence length="228" mass="24470">MRPEILEPLLLSMKVSFLATGIDILVAVPLARLLARRTFPGASLLHTLFLLPMVLPPTVLGYLLLLLVSKKGPVGALLYHAFGVELVFQWTGALLAASVVAFPLLYQGALAAFRSVDPRYEAVARTLGRGPLYVFFTITLPLAWPQLLAGIALAFARALGDFGTTLMLAGYIPGRTVTLPLGIYFAVANGENDVAAVMTGLLFTFSIATLLGIQWLTRRQGTPFLSTG</sequence>